<accession>A0A5C3K8P8</accession>
<reference evidence="1 2" key="1">
    <citation type="journal article" date="2019" name="Nat. Ecol. Evol.">
        <title>Megaphylogeny resolves global patterns of mushroom evolution.</title>
        <authorList>
            <person name="Varga T."/>
            <person name="Krizsan K."/>
            <person name="Foldi C."/>
            <person name="Dima B."/>
            <person name="Sanchez-Garcia M."/>
            <person name="Sanchez-Ramirez S."/>
            <person name="Szollosi G.J."/>
            <person name="Szarkandi J.G."/>
            <person name="Papp V."/>
            <person name="Albert L."/>
            <person name="Andreopoulos W."/>
            <person name="Angelini C."/>
            <person name="Antonin V."/>
            <person name="Barry K.W."/>
            <person name="Bougher N.L."/>
            <person name="Buchanan P."/>
            <person name="Buyck B."/>
            <person name="Bense V."/>
            <person name="Catcheside P."/>
            <person name="Chovatia M."/>
            <person name="Cooper J."/>
            <person name="Damon W."/>
            <person name="Desjardin D."/>
            <person name="Finy P."/>
            <person name="Geml J."/>
            <person name="Haridas S."/>
            <person name="Hughes K."/>
            <person name="Justo A."/>
            <person name="Karasinski D."/>
            <person name="Kautmanova I."/>
            <person name="Kiss B."/>
            <person name="Kocsube S."/>
            <person name="Kotiranta H."/>
            <person name="LaButti K.M."/>
            <person name="Lechner B.E."/>
            <person name="Liimatainen K."/>
            <person name="Lipzen A."/>
            <person name="Lukacs Z."/>
            <person name="Mihaltcheva S."/>
            <person name="Morgado L.N."/>
            <person name="Niskanen T."/>
            <person name="Noordeloos M.E."/>
            <person name="Ohm R.A."/>
            <person name="Ortiz-Santana B."/>
            <person name="Ovrebo C."/>
            <person name="Racz N."/>
            <person name="Riley R."/>
            <person name="Savchenko A."/>
            <person name="Shiryaev A."/>
            <person name="Soop K."/>
            <person name="Spirin V."/>
            <person name="Szebenyi C."/>
            <person name="Tomsovsky M."/>
            <person name="Tulloss R.E."/>
            <person name="Uehling J."/>
            <person name="Grigoriev I.V."/>
            <person name="Vagvolgyi C."/>
            <person name="Papp T."/>
            <person name="Martin F.M."/>
            <person name="Miettinen O."/>
            <person name="Hibbett D.S."/>
            <person name="Nagy L.G."/>
        </authorList>
    </citation>
    <scope>NUCLEOTIDE SEQUENCE [LARGE SCALE GENOMIC DNA]</scope>
    <source>
        <strain evidence="1 2">CBS 121175</strain>
    </source>
</reference>
<evidence type="ECO:0000313" key="1">
    <source>
        <dbReference type="EMBL" id="TFK16415.1"/>
    </source>
</evidence>
<name>A0A5C3K8P8_COPMA</name>
<dbReference type="Proteomes" id="UP000307440">
    <property type="component" value="Unassembled WGS sequence"/>
</dbReference>
<dbReference type="AlphaFoldDB" id="A0A5C3K8P8"/>
<protein>
    <submittedName>
        <fullName evidence="1">Uncharacterized protein</fullName>
    </submittedName>
</protein>
<evidence type="ECO:0000313" key="2">
    <source>
        <dbReference type="Proteomes" id="UP000307440"/>
    </source>
</evidence>
<sequence>MTTHSGARHLHTYLISNRRQYILPQIIRLRFCPWPPHQRQILNTNQTSAHHHSSAIVADDDDKQIMIVYCRDWDLAVTSQAHLCSPITTHLAPNSANTVQSFRRPITCSLKLRDSRPLQAPKSPFKPHLRPKTPQLHSFDHRAPSLDFIWLPSIQQNPELA</sequence>
<organism evidence="1 2">
    <name type="scientific">Coprinopsis marcescibilis</name>
    <name type="common">Agaric fungus</name>
    <name type="synonym">Psathyrella marcescibilis</name>
    <dbReference type="NCBI Taxonomy" id="230819"/>
    <lineage>
        <taxon>Eukaryota</taxon>
        <taxon>Fungi</taxon>
        <taxon>Dikarya</taxon>
        <taxon>Basidiomycota</taxon>
        <taxon>Agaricomycotina</taxon>
        <taxon>Agaricomycetes</taxon>
        <taxon>Agaricomycetidae</taxon>
        <taxon>Agaricales</taxon>
        <taxon>Agaricineae</taxon>
        <taxon>Psathyrellaceae</taxon>
        <taxon>Coprinopsis</taxon>
    </lineage>
</organism>
<proteinExistence type="predicted"/>
<keyword evidence="2" id="KW-1185">Reference proteome</keyword>
<dbReference type="EMBL" id="ML210833">
    <property type="protein sequence ID" value="TFK16415.1"/>
    <property type="molecule type" value="Genomic_DNA"/>
</dbReference>
<gene>
    <name evidence="1" type="ORF">FA15DRAFT_761427</name>
</gene>